<sequence>MTRAKGKLRSERDDGGAFFWLRMQLDQRQH</sequence>
<name>A0A1I3LMT3_9BACL</name>
<dbReference type="Proteomes" id="UP000199545">
    <property type="component" value="Unassembled WGS sequence"/>
</dbReference>
<dbReference type="EMBL" id="FORR01000002">
    <property type="protein sequence ID" value="SFI86017.1"/>
    <property type="molecule type" value="Genomic_DNA"/>
</dbReference>
<protein>
    <submittedName>
        <fullName evidence="1">Uncharacterized protein</fullName>
    </submittedName>
</protein>
<gene>
    <name evidence="1" type="ORF">SAMN05421852_102255</name>
</gene>
<evidence type="ECO:0000313" key="2">
    <source>
        <dbReference type="Proteomes" id="UP000199545"/>
    </source>
</evidence>
<evidence type="ECO:0000313" key="1">
    <source>
        <dbReference type="EMBL" id="SFI86017.1"/>
    </source>
</evidence>
<dbReference type="STRING" id="46223.SAMN05421852_102255"/>
<keyword evidence="2" id="KW-1185">Reference proteome</keyword>
<dbReference type="AlphaFoldDB" id="A0A1I3LMT3"/>
<organism evidence="1 2">
    <name type="scientific">Thermoflavimicrobium dichotomicum</name>
    <dbReference type="NCBI Taxonomy" id="46223"/>
    <lineage>
        <taxon>Bacteria</taxon>
        <taxon>Bacillati</taxon>
        <taxon>Bacillota</taxon>
        <taxon>Bacilli</taxon>
        <taxon>Bacillales</taxon>
        <taxon>Thermoactinomycetaceae</taxon>
        <taxon>Thermoflavimicrobium</taxon>
    </lineage>
</organism>
<proteinExistence type="predicted"/>
<reference evidence="1 2" key="1">
    <citation type="submission" date="2016-10" db="EMBL/GenBank/DDBJ databases">
        <authorList>
            <person name="de Groot N.N."/>
        </authorList>
    </citation>
    <scope>NUCLEOTIDE SEQUENCE [LARGE SCALE GENOMIC DNA]</scope>
    <source>
        <strain evidence="1 2">DSM 44778</strain>
    </source>
</reference>
<accession>A0A1I3LMT3</accession>